<gene>
    <name evidence="1" type="ORF">GPM918_LOCUS15703</name>
    <name evidence="2" type="ORF">SRO942_LOCUS15703</name>
</gene>
<name>A0A814JL79_9BILA</name>
<evidence type="ECO:0000313" key="3">
    <source>
        <dbReference type="Proteomes" id="UP000663829"/>
    </source>
</evidence>
<dbReference type="EMBL" id="CAJNOQ010003993">
    <property type="protein sequence ID" value="CAF1039538.1"/>
    <property type="molecule type" value="Genomic_DNA"/>
</dbReference>
<dbReference type="Proteomes" id="UP000663829">
    <property type="component" value="Unassembled WGS sequence"/>
</dbReference>
<comment type="caution">
    <text evidence="1">The sequence shown here is derived from an EMBL/GenBank/DDBJ whole genome shotgun (WGS) entry which is preliminary data.</text>
</comment>
<protein>
    <submittedName>
        <fullName evidence="1">Uncharacterized protein</fullName>
    </submittedName>
</protein>
<keyword evidence="3" id="KW-1185">Reference proteome</keyword>
<evidence type="ECO:0000313" key="2">
    <source>
        <dbReference type="EMBL" id="CAF3809837.1"/>
    </source>
</evidence>
<evidence type="ECO:0000313" key="1">
    <source>
        <dbReference type="EMBL" id="CAF1039538.1"/>
    </source>
</evidence>
<reference evidence="1" key="1">
    <citation type="submission" date="2021-02" db="EMBL/GenBank/DDBJ databases">
        <authorList>
            <person name="Nowell W R."/>
        </authorList>
    </citation>
    <scope>NUCLEOTIDE SEQUENCE</scope>
</reference>
<dbReference type="Proteomes" id="UP000681722">
    <property type="component" value="Unassembled WGS sequence"/>
</dbReference>
<dbReference type="AlphaFoldDB" id="A0A814JL79"/>
<sequence>MHQDLIMFSARIDSQQRSGGTNDSTVGVGGGGGGGGTNIFHAEIETDGGRFKYQDGEVYLLQNQRKPIDFFFTPFPHIEPNLTECSLNEFSGHNELTLSVSLYTPNLINSIGDHLKQHYNICRIQHCDVSPLPMHSIRLFQKGLRTNDTQSKYTLDKEWQSNTQLRQTVELIIYTSTMSVCESARTSLTSRCRLPNFDIRYSLHAQQTATRQLGINTEHITSTTMYNQICSQFPSNQDLIALTGNDYKNLLMEATDSITMSLRVEEGYESLQDSVAIDKIIDRQLQYKQVQLKSVNDHLWDSLY</sequence>
<dbReference type="OrthoDB" id="10042375at2759"/>
<dbReference type="EMBL" id="CAJOBC010003993">
    <property type="protein sequence ID" value="CAF3809837.1"/>
    <property type="molecule type" value="Genomic_DNA"/>
</dbReference>
<organism evidence="1 3">
    <name type="scientific">Didymodactylos carnosus</name>
    <dbReference type="NCBI Taxonomy" id="1234261"/>
    <lineage>
        <taxon>Eukaryota</taxon>
        <taxon>Metazoa</taxon>
        <taxon>Spiralia</taxon>
        <taxon>Gnathifera</taxon>
        <taxon>Rotifera</taxon>
        <taxon>Eurotatoria</taxon>
        <taxon>Bdelloidea</taxon>
        <taxon>Philodinida</taxon>
        <taxon>Philodinidae</taxon>
        <taxon>Didymodactylos</taxon>
    </lineage>
</organism>
<accession>A0A814JL79</accession>
<proteinExistence type="predicted"/>